<name>A0ABR1WB55_9PEZI</name>
<protein>
    <recommendedName>
        <fullName evidence="4">F-box domain-containing protein</fullName>
    </recommendedName>
</protein>
<accession>A0ABR1WB55</accession>
<feature type="compositionally biased region" description="Basic and acidic residues" evidence="1">
    <location>
        <begin position="355"/>
        <end position="369"/>
    </location>
</feature>
<keyword evidence="3" id="KW-1185">Reference proteome</keyword>
<feature type="region of interest" description="Disordered" evidence="1">
    <location>
        <begin position="333"/>
        <end position="372"/>
    </location>
</feature>
<gene>
    <name evidence="2" type="ORF">PG997_008547</name>
</gene>
<dbReference type="Proteomes" id="UP001433268">
    <property type="component" value="Unassembled WGS sequence"/>
</dbReference>
<dbReference type="GeneID" id="92045922"/>
<evidence type="ECO:0000313" key="2">
    <source>
        <dbReference type="EMBL" id="KAK8080729.1"/>
    </source>
</evidence>
<sequence>MPGILDLSNELLLEICSHLRPHPLLNITGRPFCCWTLTLKEHDSASFAKLQTVNSLVRSCKHMYAVLISELYEYVPLLTNHHGLRRFTRTVTEHAELGYYVRYASFSLPWDATIADFYQLFWLPSLAVLDLGGYQAWHAAEWEEDESPMGSSPIRTLRLLNCGAHEEALTELLKFPRALEALWYDANQGEWDGQYVGEPAVGFTCEAVRRSMATHAESLGNLVLTRPPLVHEGLGYGDAIDLEDFERLRSLSVYQVFLVGLISNTRVSRCLPPNLEELEVFYDDSGYVDFLDEGEIAQPHWLLTLLEELKGPDSKLKNLSRIRIVALEWTPGQDEVDAEDGQDGQDSSNASSSDSGRDSRGPGDVELRGHPNSPWRPPKLLLDLLVQAGICFSIFLHPERRARLTPDDVKGFDDAWEDEWDSEMNYSPLFV</sequence>
<organism evidence="2 3">
    <name type="scientific">Apiospora hydei</name>
    <dbReference type="NCBI Taxonomy" id="1337664"/>
    <lineage>
        <taxon>Eukaryota</taxon>
        <taxon>Fungi</taxon>
        <taxon>Dikarya</taxon>
        <taxon>Ascomycota</taxon>
        <taxon>Pezizomycotina</taxon>
        <taxon>Sordariomycetes</taxon>
        <taxon>Xylariomycetidae</taxon>
        <taxon>Amphisphaeriales</taxon>
        <taxon>Apiosporaceae</taxon>
        <taxon>Apiospora</taxon>
    </lineage>
</organism>
<dbReference type="RefSeq" id="XP_066668204.1">
    <property type="nucleotide sequence ID" value="XM_066812862.1"/>
</dbReference>
<dbReference type="EMBL" id="JAQQWN010000006">
    <property type="protein sequence ID" value="KAK8080729.1"/>
    <property type="molecule type" value="Genomic_DNA"/>
</dbReference>
<proteinExistence type="predicted"/>
<reference evidence="2 3" key="1">
    <citation type="submission" date="2023-01" db="EMBL/GenBank/DDBJ databases">
        <title>Analysis of 21 Apiospora genomes using comparative genomics revels a genus with tremendous synthesis potential of carbohydrate active enzymes and secondary metabolites.</title>
        <authorList>
            <person name="Sorensen T."/>
        </authorList>
    </citation>
    <scope>NUCLEOTIDE SEQUENCE [LARGE SCALE GENOMIC DNA]</scope>
    <source>
        <strain evidence="2 3">CBS 114990</strain>
    </source>
</reference>
<feature type="compositionally biased region" description="Acidic residues" evidence="1">
    <location>
        <begin position="334"/>
        <end position="343"/>
    </location>
</feature>
<comment type="caution">
    <text evidence="2">The sequence shown here is derived from an EMBL/GenBank/DDBJ whole genome shotgun (WGS) entry which is preliminary data.</text>
</comment>
<evidence type="ECO:0000313" key="3">
    <source>
        <dbReference type="Proteomes" id="UP001433268"/>
    </source>
</evidence>
<feature type="compositionally biased region" description="Low complexity" evidence="1">
    <location>
        <begin position="344"/>
        <end position="354"/>
    </location>
</feature>
<evidence type="ECO:0000256" key="1">
    <source>
        <dbReference type="SAM" id="MobiDB-lite"/>
    </source>
</evidence>
<evidence type="ECO:0008006" key="4">
    <source>
        <dbReference type="Google" id="ProtNLM"/>
    </source>
</evidence>